<name>A0AAV2GVF9_9ROSI</name>
<organism evidence="1 2">
    <name type="scientific">Linum trigynum</name>
    <dbReference type="NCBI Taxonomy" id="586398"/>
    <lineage>
        <taxon>Eukaryota</taxon>
        <taxon>Viridiplantae</taxon>
        <taxon>Streptophyta</taxon>
        <taxon>Embryophyta</taxon>
        <taxon>Tracheophyta</taxon>
        <taxon>Spermatophyta</taxon>
        <taxon>Magnoliopsida</taxon>
        <taxon>eudicotyledons</taxon>
        <taxon>Gunneridae</taxon>
        <taxon>Pentapetalae</taxon>
        <taxon>rosids</taxon>
        <taxon>fabids</taxon>
        <taxon>Malpighiales</taxon>
        <taxon>Linaceae</taxon>
        <taxon>Linum</taxon>
    </lineage>
</organism>
<dbReference type="AlphaFoldDB" id="A0AAV2GVF9"/>
<dbReference type="Proteomes" id="UP001497516">
    <property type="component" value="Chromosome 9"/>
</dbReference>
<sequence>MSQRRRDTNTLSTHVKQHVVGFKSRHHLPHTASDGSGNIDLNPTWGATLNLKALLITLRERRLRVRESLIFQLGILPRPRWRILARRLRGRT</sequence>
<evidence type="ECO:0000313" key="2">
    <source>
        <dbReference type="Proteomes" id="UP001497516"/>
    </source>
</evidence>
<gene>
    <name evidence="1" type="ORF">LTRI10_LOCUS53897</name>
</gene>
<keyword evidence="2" id="KW-1185">Reference proteome</keyword>
<dbReference type="EMBL" id="OZ034822">
    <property type="protein sequence ID" value="CAL1414756.1"/>
    <property type="molecule type" value="Genomic_DNA"/>
</dbReference>
<accession>A0AAV2GVF9</accession>
<reference evidence="1 2" key="1">
    <citation type="submission" date="2024-04" db="EMBL/GenBank/DDBJ databases">
        <authorList>
            <person name="Fracassetti M."/>
        </authorList>
    </citation>
    <scope>NUCLEOTIDE SEQUENCE [LARGE SCALE GENOMIC DNA]</scope>
</reference>
<evidence type="ECO:0000313" key="1">
    <source>
        <dbReference type="EMBL" id="CAL1414756.1"/>
    </source>
</evidence>
<protein>
    <submittedName>
        <fullName evidence="1">Uncharacterized protein</fullName>
    </submittedName>
</protein>
<proteinExistence type="predicted"/>